<accession>A0ABS8UFF6</accession>
<feature type="transmembrane region" description="Helical" evidence="1">
    <location>
        <begin position="205"/>
        <end position="229"/>
    </location>
</feature>
<organism evidence="2 3">
    <name type="scientific">Luteimonas fraxinea</name>
    <dbReference type="NCBI Taxonomy" id="2901869"/>
    <lineage>
        <taxon>Bacteria</taxon>
        <taxon>Pseudomonadati</taxon>
        <taxon>Pseudomonadota</taxon>
        <taxon>Gammaproteobacteria</taxon>
        <taxon>Lysobacterales</taxon>
        <taxon>Lysobacteraceae</taxon>
        <taxon>Luteimonas</taxon>
    </lineage>
</organism>
<dbReference type="RefSeq" id="WP_232136789.1">
    <property type="nucleotide sequence ID" value="NZ_CP089507.1"/>
</dbReference>
<proteinExistence type="predicted"/>
<feature type="transmembrane region" description="Helical" evidence="1">
    <location>
        <begin position="179"/>
        <end position="199"/>
    </location>
</feature>
<gene>
    <name evidence="2" type="ORF">LTT95_12205</name>
</gene>
<keyword evidence="1" id="KW-0812">Transmembrane</keyword>
<name>A0ABS8UFF6_9GAMM</name>
<reference evidence="2" key="1">
    <citation type="submission" date="2021-12" db="EMBL/GenBank/DDBJ databases">
        <authorList>
            <person name="Ulrich A."/>
        </authorList>
    </citation>
    <scope>NUCLEOTIDE SEQUENCE</scope>
    <source>
        <strain evidence="2">A1P009</strain>
    </source>
</reference>
<feature type="transmembrane region" description="Helical" evidence="1">
    <location>
        <begin position="241"/>
        <end position="262"/>
    </location>
</feature>
<keyword evidence="1" id="KW-0472">Membrane</keyword>
<dbReference type="Pfam" id="PF12040">
    <property type="entry name" value="DUF3526"/>
    <property type="match status" value="1"/>
</dbReference>
<dbReference type="PANTHER" id="PTHR43471:SF1">
    <property type="entry name" value="ABC TRANSPORTER PERMEASE PROTEIN NOSY-RELATED"/>
    <property type="match status" value="1"/>
</dbReference>
<dbReference type="PANTHER" id="PTHR43471">
    <property type="entry name" value="ABC TRANSPORTER PERMEASE"/>
    <property type="match status" value="1"/>
</dbReference>
<feature type="transmembrane region" description="Helical" evidence="1">
    <location>
        <begin position="132"/>
        <end position="151"/>
    </location>
</feature>
<dbReference type="InterPro" id="IPR021913">
    <property type="entry name" value="DUF3526"/>
</dbReference>
<comment type="caution">
    <text evidence="2">The sequence shown here is derived from an EMBL/GenBank/DDBJ whole genome shotgun (WGS) entry which is preliminary data.</text>
</comment>
<dbReference type="EMBL" id="JAJQKU010000003">
    <property type="protein sequence ID" value="MCD9097702.1"/>
    <property type="molecule type" value="Genomic_DNA"/>
</dbReference>
<evidence type="ECO:0000313" key="2">
    <source>
        <dbReference type="EMBL" id="MCD9097702.1"/>
    </source>
</evidence>
<keyword evidence="1" id="KW-1133">Transmembrane helix</keyword>
<protein>
    <submittedName>
        <fullName evidence="2">DUF3526 domain-containing protein</fullName>
    </submittedName>
</protein>
<keyword evidence="3" id="KW-1185">Reference proteome</keyword>
<sequence>MTLWRYEWTLLLRARVAVAGLALLAVLTCASLVSGVQRMDSQRAAIERIPALQQTDLAAVIDGHGDSTDAGHAAYYTFHPTWNAPAPLAFAAVGMRDVAPYILRVRALGLEAQIHDGDTFNPELALAGRFDFAFLLTFLLPVFVIVLFHDLRSTEAESGRERMLRALPHPLPRIYARRAVVRGVALLACVVPLFVGFALHQGVSAGLIAAVVGLTIAYTVFWIALALLVARRSWSSSTNAAALITVWATIALVLPALSHVAIERTIRVDQGAEIARAQREAVNHAWDIPREITMQRFYAHYPEWQDSPPLGDGFHYKWYLAFHQNGDDSVADRAAAYRDGIERRSDAAARLGWALPPVGMQAVLTRWAGTDMRAHLAYQDRIRAYHGRLRHFYYGYLFRDVPFTADDYPRAPDFAPDHR</sequence>
<reference evidence="2" key="2">
    <citation type="journal article" date="2022" name="Syst. Appl. Microbiol.">
        <title>Physiological and genomic characterisation of Luteimonas fraxinea sp. nov., a bacterial species associated with trees tolerant to ash dieback.</title>
        <authorList>
            <person name="Ulrich K."/>
            <person name="Becker R."/>
            <person name="Behrendt U."/>
            <person name="Kube M."/>
            <person name="Schneck V."/>
            <person name="Ulrich A."/>
        </authorList>
    </citation>
    <scope>NUCLEOTIDE SEQUENCE</scope>
    <source>
        <strain evidence="2">A1P009</strain>
    </source>
</reference>
<dbReference type="Proteomes" id="UP001430360">
    <property type="component" value="Unassembled WGS sequence"/>
</dbReference>
<evidence type="ECO:0000256" key="1">
    <source>
        <dbReference type="SAM" id="Phobius"/>
    </source>
</evidence>
<evidence type="ECO:0000313" key="3">
    <source>
        <dbReference type="Proteomes" id="UP001430360"/>
    </source>
</evidence>